<dbReference type="SUPFAM" id="SSF50630">
    <property type="entry name" value="Acid proteases"/>
    <property type="match status" value="1"/>
</dbReference>
<dbReference type="Gramene" id="KCW63731">
    <property type="protein sequence ID" value="KCW63731"/>
    <property type="gene ID" value="EUGRSUZ_G01377"/>
</dbReference>
<dbReference type="Gene3D" id="2.40.70.10">
    <property type="entry name" value="Acid Proteases"/>
    <property type="match status" value="1"/>
</dbReference>
<feature type="non-terminal residue" evidence="2">
    <location>
        <position position="63"/>
    </location>
</feature>
<proteinExistence type="predicted"/>
<dbReference type="EMBL" id="KK198759">
    <property type="protein sequence ID" value="KCW63731.1"/>
    <property type="molecule type" value="Genomic_DNA"/>
</dbReference>
<sequence>MSQIIQALSSNGKDDLKALAAASLLANSGITLSTGNYIVTVSLNTPKKDLTLIFDTGNTLTWT</sequence>
<dbReference type="InterPro" id="IPR021109">
    <property type="entry name" value="Peptidase_aspartic_dom_sf"/>
</dbReference>
<reference evidence="2" key="1">
    <citation type="submission" date="2013-07" db="EMBL/GenBank/DDBJ databases">
        <title>The genome of Eucalyptus grandis.</title>
        <authorList>
            <person name="Schmutz J."/>
            <person name="Hayes R."/>
            <person name="Myburg A."/>
            <person name="Tuskan G."/>
            <person name="Grattapaglia D."/>
            <person name="Rokhsar D.S."/>
        </authorList>
    </citation>
    <scope>NUCLEOTIDE SEQUENCE</scope>
    <source>
        <tissue evidence="2">Leaf extractions</tissue>
    </source>
</reference>
<dbReference type="AlphaFoldDB" id="A0A059BCU8"/>
<gene>
    <name evidence="2" type="ORF">EUGRSUZ_G01377</name>
</gene>
<dbReference type="STRING" id="71139.A0A059BCU8"/>
<name>A0A059BCU8_EUCGR</name>
<dbReference type="PROSITE" id="PS51767">
    <property type="entry name" value="PEPTIDASE_A1"/>
    <property type="match status" value="1"/>
</dbReference>
<feature type="domain" description="Peptidase A1" evidence="1">
    <location>
        <begin position="37"/>
        <end position="63"/>
    </location>
</feature>
<dbReference type="InterPro" id="IPR033121">
    <property type="entry name" value="PEPTIDASE_A1"/>
</dbReference>
<evidence type="ECO:0000259" key="1">
    <source>
        <dbReference type="PROSITE" id="PS51767"/>
    </source>
</evidence>
<protein>
    <recommendedName>
        <fullName evidence="1">Peptidase A1 domain-containing protein</fullName>
    </recommendedName>
</protein>
<organism evidence="2">
    <name type="scientific">Eucalyptus grandis</name>
    <name type="common">Flooded gum</name>
    <dbReference type="NCBI Taxonomy" id="71139"/>
    <lineage>
        <taxon>Eukaryota</taxon>
        <taxon>Viridiplantae</taxon>
        <taxon>Streptophyta</taxon>
        <taxon>Embryophyta</taxon>
        <taxon>Tracheophyta</taxon>
        <taxon>Spermatophyta</taxon>
        <taxon>Magnoliopsida</taxon>
        <taxon>eudicotyledons</taxon>
        <taxon>Gunneridae</taxon>
        <taxon>Pentapetalae</taxon>
        <taxon>rosids</taxon>
        <taxon>malvids</taxon>
        <taxon>Myrtales</taxon>
        <taxon>Myrtaceae</taxon>
        <taxon>Myrtoideae</taxon>
        <taxon>Eucalypteae</taxon>
        <taxon>Eucalyptus</taxon>
    </lineage>
</organism>
<dbReference type="InParanoid" id="A0A059BCU8"/>
<evidence type="ECO:0000313" key="2">
    <source>
        <dbReference type="EMBL" id="KCW63731.1"/>
    </source>
</evidence>
<accession>A0A059BCU8</accession>